<evidence type="ECO:0000256" key="6">
    <source>
        <dbReference type="SAM" id="Phobius"/>
    </source>
</evidence>
<dbReference type="SUPFAM" id="SSF81321">
    <property type="entry name" value="Family A G protein-coupled receptor-like"/>
    <property type="match status" value="1"/>
</dbReference>
<organism evidence="7 8">
    <name type="scientific">Protopolystoma xenopodis</name>
    <dbReference type="NCBI Taxonomy" id="117903"/>
    <lineage>
        <taxon>Eukaryota</taxon>
        <taxon>Metazoa</taxon>
        <taxon>Spiralia</taxon>
        <taxon>Lophotrochozoa</taxon>
        <taxon>Platyhelminthes</taxon>
        <taxon>Monogenea</taxon>
        <taxon>Polyopisthocotylea</taxon>
        <taxon>Polystomatidea</taxon>
        <taxon>Polystomatidae</taxon>
        <taxon>Protopolystoma</taxon>
    </lineage>
</organism>
<name>A0A448XLH6_9PLAT</name>
<dbReference type="AlphaFoldDB" id="A0A448XLH6"/>
<evidence type="ECO:0000256" key="3">
    <source>
        <dbReference type="ARBA" id="ARBA00023170"/>
    </source>
</evidence>
<keyword evidence="2" id="KW-0297">G-protein coupled receptor</keyword>
<evidence type="ECO:0000313" key="7">
    <source>
        <dbReference type="EMBL" id="VEL39519.1"/>
    </source>
</evidence>
<feature type="region of interest" description="Disordered" evidence="5">
    <location>
        <begin position="30"/>
        <end position="70"/>
    </location>
</feature>
<feature type="transmembrane region" description="Helical" evidence="6">
    <location>
        <begin position="197"/>
        <end position="219"/>
    </location>
</feature>
<keyword evidence="6" id="KW-0472">Membrane</keyword>
<evidence type="ECO:0008006" key="9">
    <source>
        <dbReference type="Google" id="ProtNLM"/>
    </source>
</evidence>
<sequence>MSARLRQLSRHLTTERGRLNHRVGLEADKEEKCDKAGMEKSGYANKLEGKPRDQDAHPVNGPNDLSRRDDLPQGLQVDFEKPRRLGVSQSLQSGLDSWKGNQAICYPTHLQANNTSKSSGQVSETWTKMKATRERPVGLHSQRSIMDAQELRVTRRLLLVSIVFCLLSMPLFVNNVIRNGIGAGCERRIRVPPYSDLTGICLTIFQCNFCINFLLYCMIGKRFRRMAWRLLAFQLDEYRRLSDSQVRR</sequence>
<proteinExistence type="predicted"/>
<comment type="caution">
    <text evidence="7">The sequence shown here is derived from an EMBL/GenBank/DDBJ whole genome shotgun (WGS) entry which is preliminary data.</text>
</comment>
<evidence type="ECO:0000256" key="1">
    <source>
        <dbReference type="ARBA" id="ARBA00004141"/>
    </source>
</evidence>
<keyword evidence="8" id="KW-1185">Reference proteome</keyword>
<keyword evidence="6" id="KW-1133">Transmembrane helix</keyword>
<comment type="subcellular location">
    <subcellularLocation>
        <location evidence="1">Membrane</location>
        <topology evidence="1">Multi-pass membrane protein</topology>
    </subcellularLocation>
</comment>
<dbReference type="Gene3D" id="1.20.1070.10">
    <property type="entry name" value="Rhodopsin 7-helix transmembrane proteins"/>
    <property type="match status" value="1"/>
</dbReference>
<accession>A0A448XLH6</accession>
<evidence type="ECO:0000256" key="5">
    <source>
        <dbReference type="SAM" id="MobiDB-lite"/>
    </source>
</evidence>
<feature type="compositionally biased region" description="Basic and acidic residues" evidence="5">
    <location>
        <begin position="47"/>
        <end position="56"/>
    </location>
</feature>
<dbReference type="GO" id="GO:0004930">
    <property type="term" value="F:G protein-coupled receptor activity"/>
    <property type="evidence" value="ECO:0007669"/>
    <property type="project" value="UniProtKB-KW"/>
</dbReference>
<dbReference type="Proteomes" id="UP000784294">
    <property type="component" value="Unassembled WGS sequence"/>
</dbReference>
<dbReference type="EMBL" id="CAAALY010261497">
    <property type="protein sequence ID" value="VEL39519.1"/>
    <property type="molecule type" value="Genomic_DNA"/>
</dbReference>
<reference evidence="7" key="1">
    <citation type="submission" date="2018-11" db="EMBL/GenBank/DDBJ databases">
        <authorList>
            <consortium name="Pathogen Informatics"/>
        </authorList>
    </citation>
    <scope>NUCLEOTIDE SEQUENCE</scope>
</reference>
<feature type="transmembrane region" description="Helical" evidence="6">
    <location>
        <begin position="157"/>
        <end position="177"/>
    </location>
</feature>
<protein>
    <recommendedName>
        <fullName evidence="9">G-protein coupled receptors family 1 profile domain-containing protein</fullName>
    </recommendedName>
</protein>
<dbReference type="OrthoDB" id="9990906at2759"/>
<keyword evidence="3" id="KW-0675">Receptor</keyword>
<keyword evidence="4" id="KW-0807">Transducer</keyword>
<keyword evidence="6" id="KW-0812">Transmembrane</keyword>
<gene>
    <name evidence="7" type="ORF">PXEA_LOCUS32959</name>
</gene>
<evidence type="ECO:0000313" key="8">
    <source>
        <dbReference type="Proteomes" id="UP000784294"/>
    </source>
</evidence>
<dbReference type="GO" id="GO:0005886">
    <property type="term" value="C:plasma membrane"/>
    <property type="evidence" value="ECO:0007669"/>
    <property type="project" value="TreeGrafter"/>
</dbReference>
<dbReference type="PANTHER" id="PTHR24248">
    <property type="entry name" value="ADRENERGIC RECEPTOR-RELATED G-PROTEIN COUPLED RECEPTOR"/>
    <property type="match status" value="1"/>
</dbReference>
<evidence type="ECO:0000256" key="4">
    <source>
        <dbReference type="ARBA" id="ARBA00023224"/>
    </source>
</evidence>
<evidence type="ECO:0000256" key="2">
    <source>
        <dbReference type="ARBA" id="ARBA00023040"/>
    </source>
</evidence>